<organism evidence="5 6">
    <name type="scientific">Jaculus jaculus</name>
    <name type="common">Lesser Egyptian jerboa</name>
    <dbReference type="NCBI Taxonomy" id="51337"/>
    <lineage>
        <taxon>Eukaryota</taxon>
        <taxon>Metazoa</taxon>
        <taxon>Chordata</taxon>
        <taxon>Craniata</taxon>
        <taxon>Vertebrata</taxon>
        <taxon>Euteleostomi</taxon>
        <taxon>Mammalia</taxon>
        <taxon>Eutheria</taxon>
        <taxon>Euarchontoglires</taxon>
        <taxon>Glires</taxon>
        <taxon>Rodentia</taxon>
        <taxon>Myomorpha</taxon>
        <taxon>Dipodoidea</taxon>
        <taxon>Dipodidae</taxon>
        <taxon>Dipodinae</taxon>
        <taxon>Jaculus</taxon>
    </lineage>
</organism>
<dbReference type="InterPro" id="IPR001766">
    <property type="entry name" value="Fork_head_dom"/>
</dbReference>
<proteinExistence type="predicted"/>
<reference evidence="5" key="2">
    <citation type="submission" date="2025-09" db="UniProtKB">
        <authorList>
            <consortium name="Ensembl"/>
        </authorList>
    </citation>
    <scope>IDENTIFICATION</scope>
</reference>
<protein>
    <recommendedName>
        <fullName evidence="4">Fork-head domain-containing protein</fullName>
    </recommendedName>
</protein>
<dbReference type="GO" id="GO:0000978">
    <property type="term" value="F:RNA polymerase II cis-regulatory region sequence-specific DNA binding"/>
    <property type="evidence" value="ECO:0007669"/>
    <property type="project" value="TreeGrafter"/>
</dbReference>
<dbReference type="InterPro" id="IPR036388">
    <property type="entry name" value="WH-like_DNA-bd_sf"/>
</dbReference>
<gene>
    <name evidence="5" type="primary">Foxi2</name>
</gene>
<dbReference type="Gene3D" id="1.10.10.10">
    <property type="entry name" value="Winged helix-like DNA-binding domain superfamily/Winged helix DNA-binding domain"/>
    <property type="match status" value="1"/>
</dbReference>
<dbReference type="GO" id="GO:0030154">
    <property type="term" value="P:cell differentiation"/>
    <property type="evidence" value="ECO:0007669"/>
    <property type="project" value="TreeGrafter"/>
</dbReference>
<evidence type="ECO:0000256" key="2">
    <source>
        <dbReference type="PROSITE-ProRule" id="PRU00089"/>
    </source>
</evidence>
<dbReference type="PANTHER" id="PTHR11829:SF372">
    <property type="entry name" value="FORKHEAD BOX PROTEIN I2"/>
    <property type="match status" value="1"/>
</dbReference>
<accession>A0A8C5L0H7</accession>
<keyword evidence="1 2" id="KW-0238">DNA-binding</keyword>
<keyword evidence="2" id="KW-0539">Nucleus</keyword>
<sequence length="189" mass="19819">MSFFCTEPPAGSQAGERLDMAAYCDGVGARGLRQGQARAVTRKGNYWTLDPNCEKMFDNGNFRRKRKRKVEASVAETLAARSRVEGATALLLREPRVSASPDLQALASSPPASQAAPCLSGFSKAMGTLGGSPGTFPGGLAHDFPFDRPTTVAAQGPLGATSRFSLGGQTEATGSRVSHLVYSPEGPEV</sequence>
<evidence type="ECO:0000313" key="6">
    <source>
        <dbReference type="Proteomes" id="UP000694385"/>
    </source>
</evidence>
<dbReference type="GeneTree" id="ENSGT00940000161176"/>
<dbReference type="Ensembl" id="ENSJJAT00000023017.1">
    <property type="protein sequence ID" value="ENSJJAP00000016505.1"/>
    <property type="gene ID" value="ENSJJAG00000018337.1"/>
</dbReference>
<evidence type="ECO:0000313" key="5">
    <source>
        <dbReference type="Ensembl" id="ENSJJAP00000016505.1"/>
    </source>
</evidence>
<feature type="DNA-binding region" description="Fork-head" evidence="2">
    <location>
        <begin position="43"/>
        <end position="67"/>
    </location>
</feature>
<dbReference type="Proteomes" id="UP000694385">
    <property type="component" value="Unassembled WGS sequence"/>
</dbReference>
<name>A0A8C5L0H7_JACJA</name>
<dbReference type="GO" id="GO:0009653">
    <property type="term" value="P:anatomical structure morphogenesis"/>
    <property type="evidence" value="ECO:0007669"/>
    <property type="project" value="TreeGrafter"/>
</dbReference>
<dbReference type="GO" id="GO:0000981">
    <property type="term" value="F:DNA-binding transcription factor activity, RNA polymerase II-specific"/>
    <property type="evidence" value="ECO:0007669"/>
    <property type="project" value="TreeGrafter"/>
</dbReference>
<dbReference type="PROSITE" id="PS50039">
    <property type="entry name" value="FORK_HEAD_3"/>
    <property type="match status" value="1"/>
</dbReference>
<dbReference type="AlphaFoldDB" id="A0A8C5L0H7"/>
<dbReference type="InterPro" id="IPR050211">
    <property type="entry name" value="FOX_domain-containing"/>
</dbReference>
<evidence type="ECO:0000259" key="4">
    <source>
        <dbReference type="PROSITE" id="PS50039"/>
    </source>
</evidence>
<dbReference type="GO" id="GO:0005634">
    <property type="term" value="C:nucleus"/>
    <property type="evidence" value="ECO:0007669"/>
    <property type="project" value="UniProtKB-SubCell"/>
</dbReference>
<evidence type="ECO:0000256" key="1">
    <source>
        <dbReference type="ARBA" id="ARBA00023125"/>
    </source>
</evidence>
<feature type="region of interest" description="Disordered" evidence="3">
    <location>
        <begin position="154"/>
        <end position="177"/>
    </location>
</feature>
<evidence type="ECO:0000256" key="3">
    <source>
        <dbReference type="SAM" id="MobiDB-lite"/>
    </source>
</evidence>
<feature type="domain" description="Fork-head" evidence="4">
    <location>
        <begin position="43"/>
        <end position="67"/>
    </location>
</feature>
<dbReference type="OMA" id="MATYCKD"/>
<feature type="compositionally biased region" description="Polar residues" evidence="3">
    <location>
        <begin position="162"/>
        <end position="176"/>
    </location>
</feature>
<comment type="subcellular location">
    <subcellularLocation>
        <location evidence="2">Nucleus</location>
    </subcellularLocation>
</comment>
<reference evidence="5" key="1">
    <citation type="submission" date="2025-08" db="UniProtKB">
        <authorList>
            <consortium name="Ensembl"/>
        </authorList>
    </citation>
    <scope>IDENTIFICATION</scope>
</reference>
<dbReference type="PANTHER" id="PTHR11829">
    <property type="entry name" value="FORKHEAD BOX PROTEIN"/>
    <property type="match status" value="1"/>
</dbReference>
<keyword evidence="6" id="KW-1185">Reference proteome</keyword>